<sequence length="298" mass="31742">MSNHSTTSHIHSPAGRESMTTATTEKYPASSTSGYQSYPEVAPHQTDQPGLQTYHPQTPHSGYAQPQYQYQNGYPQEAAQPIPPTHKRNPWGMSPLAFGLLVATITAVIVGGAVGGGVAGAMSGKDNDKSSSNNTSPSTVTVTSTATPTTNTDSFGTASALPQPSSLKDYAPAEPLYVDTLVNPGCSDSRIDVQYDESFDLYCGMDMQNNIADDTHPDLMVADVVAIFAYTVTDCLYACANAIHFEELWDKGFAGCKGVTWNYEMAANNASNFANCWLKNGTSSGFQCNTCISGKLVT</sequence>
<feature type="compositionally biased region" description="Polar residues" evidence="1">
    <location>
        <begin position="1"/>
        <end position="10"/>
    </location>
</feature>
<accession>A0AA38WW49</accession>
<evidence type="ECO:0000313" key="4">
    <source>
        <dbReference type="Proteomes" id="UP001172673"/>
    </source>
</evidence>
<gene>
    <name evidence="3" type="ORF">H2200_013351</name>
</gene>
<proteinExistence type="predicted"/>
<evidence type="ECO:0000256" key="1">
    <source>
        <dbReference type="SAM" id="MobiDB-lite"/>
    </source>
</evidence>
<keyword evidence="2" id="KW-0472">Membrane</keyword>
<feature type="compositionally biased region" description="Polar residues" evidence="1">
    <location>
        <begin position="45"/>
        <end position="60"/>
    </location>
</feature>
<dbReference type="Proteomes" id="UP001172673">
    <property type="component" value="Unassembled WGS sequence"/>
</dbReference>
<comment type="caution">
    <text evidence="3">The sequence shown here is derived from an EMBL/GenBank/DDBJ whole genome shotgun (WGS) entry which is preliminary data.</text>
</comment>
<feature type="compositionally biased region" description="Polar residues" evidence="1">
    <location>
        <begin position="18"/>
        <end position="36"/>
    </location>
</feature>
<reference evidence="3" key="1">
    <citation type="submission" date="2022-10" db="EMBL/GenBank/DDBJ databases">
        <title>Culturing micro-colonial fungi from biological soil crusts in the Mojave desert and describing Neophaeococcomyces mojavensis, and introducing the new genera and species Taxawa tesnikishii.</title>
        <authorList>
            <person name="Kurbessoian T."/>
            <person name="Stajich J.E."/>
        </authorList>
    </citation>
    <scope>NUCLEOTIDE SEQUENCE</scope>
    <source>
        <strain evidence="3">TK_41</strain>
    </source>
</reference>
<evidence type="ECO:0000256" key="2">
    <source>
        <dbReference type="SAM" id="Phobius"/>
    </source>
</evidence>
<evidence type="ECO:0000313" key="3">
    <source>
        <dbReference type="EMBL" id="KAJ9602231.1"/>
    </source>
</evidence>
<dbReference type="EMBL" id="JAPDRK010000028">
    <property type="protein sequence ID" value="KAJ9602231.1"/>
    <property type="molecule type" value="Genomic_DNA"/>
</dbReference>
<keyword evidence="2" id="KW-0812">Transmembrane</keyword>
<name>A0AA38WW49_9EURO</name>
<keyword evidence="2" id="KW-1133">Transmembrane helix</keyword>
<dbReference type="AlphaFoldDB" id="A0AA38WW49"/>
<feature type="region of interest" description="Disordered" evidence="1">
    <location>
        <begin position="123"/>
        <end position="160"/>
    </location>
</feature>
<keyword evidence="4" id="KW-1185">Reference proteome</keyword>
<feature type="transmembrane region" description="Helical" evidence="2">
    <location>
        <begin position="96"/>
        <end position="122"/>
    </location>
</feature>
<organism evidence="3 4">
    <name type="scientific">Cladophialophora chaetospira</name>
    <dbReference type="NCBI Taxonomy" id="386627"/>
    <lineage>
        <taxon>Eukaryota</taxon>
        <taxon>Fungi</taxon>
        <taxon>Dikarya</taxon>
        <taxon>Ascomycota</taxon>
        <taxon>Pezizomycotina</taxon>
        <taxon>Eurotiomycetes</taxon>
        <taxon>Chaetothyriomycetidae</taxon>
        <taxon>Chaetothyriales</taxon>
        <taxon>Herpotrichiellaceae</taxon>
        <taxon>Cladophialophora</taxon>
    </lineage>
</organism>
<feature type="region of interest" description="Disordered" evidence="1">
    <location>
        <begin position="1"/>
        <end position="68"/>
    </location>
</feature>
<feature type="compositionally biased region" description="Low complexity" evidence="1">
    <location>
        <begin position="130"/>
        <end position="152"/>
    </location>
</feature>
<protein>
    <submittedName>
        <fullName evidence="3">Uncharacterized protein</fullName>
    </submittedName>
</protein>